<organism evidence="3 4">
    <name type="scientific">Echinococcus multilocularis</name>
    <name type="common">Fox tapeworm</name>
    <dbReference type="NCBI Taxonomy" id="6211"/>
    <lineage>
        <taxon>Eukaryota</taxon>
        <taxon>Metazoa</taxon>
        <taxon>Spiralia</taxon>
        <taxon>Lophotrochozoa</taxon>
        <taxon>Platyhelminthes</taxon>
        <taxon>Cestoda</taxon>
        <taxon>Eucestoda</taxon>
        <taxon>Cyclophyllidea</taxon>
        <taxon>Taeniidae</taxon>
        <taxon>Echinococcus</taxon>
    </lineage>
</organism>
<dbReference type="Proteomes" id="UP000017246">
    <property type="component" value="Unassembled WGS sequence"/>
</dbReference>
<evidence type="ECO:0000256" key="1">
    <source>
        <dbReference type="ARBA" id="ARBA00022884"/>
    </source>
</evidence>
<name>A0A087W247_ECHMU</name>
<sequence>MGSRSNWLFGGVSRGSLIRPITRGMNEIRTVLVPQNRRGPLKEHWKSIAEILTKQLKLMVCVKTPKKTWRVMLRNSPETADAQHLQRGVDFVSAFVKGFSIQDALAIVRIDGIYVESFHIADVRQRLRGDHMARAVGRICGANGRIRLAIENATRTRIIVADQTIHILGSNERIAVARKAICNLIIGSPPNKVFGRIQNQTARLDSTF</sequence>
<dbReference type="PANTHER" id="PTHR12826">
    <property type="entry name" value="RIBONUCLEASE Y"/>
    <property type="match status" value="1"/>
</dbReference>
<dbReference type="EMBL" id="LN902844">
    <property type="protein sequence ID" value="CDI98706.1"/>
    <property type="molecule type" value="Genomic_DNA"/>
</dbReference>
<accession>A0A087W247</accession>
<evidence type="ECO:0000313" key="4">
    <source>
        <dbReference type="Proteomes" id="UP000017246"/>
    </source>
</evidence>
<dbReference type="CDD" id="cd22392">
    <property type="entry name" value="KH-I_PNO1_rpt2"/>
    <property type="match status" value="1"/>
</dbReference>
<dbReference type="STRING" id="6211.A0A087W247"/>
<dbReference type="InterPro" id="IPR004087">
    <property type="entry name" value="KH_dom"/>
</dbReference>
<dbReference type="InterPro" id="IPR036612">
    <property type="entry name" value="KH_dom_type_1_sf"/>
</dbReference>
<dbReference type="eggNOG" id="KOG3273">
    <property type="taxonomic scope" value="Eukaryota"/>
</dbReference>
<reference evidence="3" key="2">
    <citation type="submission" date="2015-11" db="EMBL/GenBank/DDBJ databases">
        <authorList>
            <person name="Zhang Y."/>
            <person name="Guo Z."/>
        </authorList>
    </citation>
    <scope>NUCLEOTIDE SEQUENCE</scope>
</reference>
<dbReference type="GO" id="GO:0005634">
    <property type="term" value="C:nucleus"/>
    <property type="evidence" value="ECO:0007669"/>
    <property type="project" value="TreeGrafter"/>
</dbReference>
<keyword evidence="4" id="KW-1185">Reference proteome</keyword>
<dbReference type="Gene3D" id="3.30.1370.10">
    <property type="entry name" value="K Homology domain, type 1"/>
    <property type="match status" value="1"/>
</dbReference>
<feature type="domain" description="K Homology" evidence="2">
    <location>
        <begin position="121"/>
        <end position="186"/>
    </location>
</feature>
<dbReference type="AlphaFoldDB" id="A0A087W247"/>
<keyword evidence="1" id="KW-0694">RNA-binding</keyword>
<evidence type="ECO:0000259" key="2">
    <source>
        <dbReference type="SMART" id="SM00322"/>
    </source>
</evidence>
<reference evidence="3" key="1">
    <citation type="journal article" date="2013" name="Nature">
        <title>The genomes of four tapeworm species reveal adaptations to parasitism.</title>
        <authorList>
            <person name="Tsai I.J."/>
            <person name="Zarowiecki M."/>
            <person name="Holroyd N."/>
            <person name="Garciarrubio A."/>
            <person name="Sanchez-Flores A."/>
            <person name="Brooks K.L."/>
            <person name="Tracey A."/>
            <person name="Bobes R.J."/>
            <person name="Fragoso G."/>
            <person name="Sciutto E."/>
            <person name="Aslett M."/>
            <person name="Beasley H."/>
            <person name="Bennett H.M."/>
            <person name="Cai J."/>
            <person name="Camicia F."/>
            <person name="Clark R."/>
            <person name="Cucher M."/>
            <person name="De Silva N."/>
            <person name="Day T.A."/>
            <person name="Deplazes P."/>
            <person name="Estrada K."/>
            <person name="Fernandez C."/>
            <person name="Holland P.W."/>
            <person name="Hou J."/>
            <person name="Hu S."/>
            <person name="Huckvale T."/>
            <person name="Hung S.S."/>
            <person name="Kamenetzky L."/>
            <person name="Keane J.A."/>
            <person name="Kiss F."/>
            <person name="Koziol U."/>
            <person name="Lambert O."/>
            <person name="Liu K."/>
            <person name="Luo X."/>
            <person name="Luo Y."/>
            <person name="Macchiaroli N."/>
            <person name="Nichol S."/>
            <person name="Paps J."/>
            <person name="Parkinson J."/>
            <person name="Pouchkina-Stantcheva N."/>
            <person name="Riddiford N."/>
            <person name="Rosenzvit M."/>
            <person name="Salinas G."/>
            <person name="Wasmuth J.D."/>
            <person name="Zamanian M."/>
            <person name="Zheng Y."/>
            <person name="Cai X."/>
            <person name="Soberon X."/>
            <person name="Olson P.D."/>
            <person name="Laclette J.P."/>
            <person name="Brehm K."/>
            <person name="Berriman M."/>
            <person name="Garciarrubio A."/>
            <person name="Bobes R.J."/>
            <person name="Fragoso G."/>
            <person name="Sanchez-Flores A."/>
            <person name="Estrada K."/>
            <person name="Cevallos M.A."/>
            <person name="Morett E."/>
            <person name="Gonzalez V."/>
            <person name="Portillo T."/>
            <person name="Ochoa-Leyva A."/>
            <person name="Jose M.V."/>
            <person name="Sciutto E."/>
            <person name="Landa A."/>
            <person name="Jimenez L."/>
            <person name="Valdes V."/>
            <person name="Carrero J.C."/>
            <person name="Larralde C."/>
            <person name="Morales-Montor J."/>
            <person name="Limon-Lason J."/>
            <person name="Soberon X."/>
            <person name="Laclette J.P."/>
        </authorList>
    </citation>
    <scope>NUCLEOTIDE SEQUENCE [LARGE SCALE GENOMIC DNA]</scope>
</reference>
<dbReference type="SMART" id="SM00322">
    <property type="entry name" value="KH"/>
    <property type="match status" value="1"/>
</dbReference>
<dbReference type="PANTHER" id="PTHR12826:SF13">
    <property type="entry name" value="RNA-BINDING PROTEIN PNO1"/>
    <property type="match status" value="1"/>
</dbReference>
<dbReference type="InterPro" id="IPR055211">
    <property type="entry name" value="KH_PNO1_2nd"/>
</dbReference>
<evidence type="ECO:0000313" key="3">
    <source>
        <dbReference type="EMBL" id="CDI98706.1"/>
    </source>
</evidence>
<dbReference type="Pfam" id="PF22891">
    <property type="entry name" value="KH_PNO1_2nd"/>
    <property type="match status" value="1"/>
</dbReference>
<dbReference type="OMA" id="TPLRNNW"/>
<dbReference type="GO" id="GO:0003723">
    <property type="term" value="F:RNA binding"/>
    <property type="evidence" value="ECO:0007669"/>
    <property type="project" value="UniProtKB-KW"/>
</dbReference>
<dbReference type="OrthoDB" id="1932641at2759"/>
<protein>
    <submittedName>
        <fullName evidence="3">rRNA processing protein Rrp20</fullName>
    </submittedName>
</protein>
<proteinExistence type="predicted"/>
<gene>
    <name evidence="3" type="ORF">EmuJ_000257400</name>
</gene>
<dbReference type="SUPFAM" id="SSF54791">
    <property type="entry name" value="Eukaryotic type KH-domain (KH-domain type I)"/>
    <property type="match status" value="1"/>
</dbReference>